<dbReference type="InterPro" id="IPR004570">
    <property type="entry name" value="Phosphatidylglycerol_P_synth"/>
</dbReference>
<comment type="catalytic activity">
    <reaction evidence="15">
        <text>a CDP-1,2-diacyl-sn-glycerol + sn-glycerol 3-phosphate = a 1,2-diacyl-sn-glycero-3-phospho-(1'-sn-glycero-3'-phosphate) + CMP + H(+)</text>
        <dbReference type="Rhea" id="RHEA:12593"/>
        <dbReference type="ChEBI" id="CHEBI:15378"/>
        <dbReference type="ChEBI" id="CHEBI:57597"/>
        <dbReference type="ChEBI" id="CHEBI:58332"/>
        <dbReference type="ChEBI" id="CHEBI:60110"/>
        <dbReference type="ChEBI" id="CHEBI:60377"/>
        <dbReference type="EC" id="2.7.8.5"/>
    </reaction>
</comment>
<dbReference type="InterPro" id="IPR000462">
    <property type="entry name" value="CDP-OH_P_trans"/>
</dbReference>
<evidence type="ECO:0000256" key="14">
    <source>
        <dbReference type="ARBA" id="ARBA00023264"/>
    </source>
</evidence>
<dbReference type="InterPro" id="IPR043130">
    <property type="entry name" value="CDP-OH_PTrfase_TM_dom"/>
</dbReference>
<keyword evidence="10 18" id="KW-1133">Transmembrane helix</keyword>
<evidence type="ECO:0000256" key="1">
    <source>
        <dbReference type="ARBA" id="ARBA00003973"/>
    </source>
</evidence>
<evidence type="ECO:0000256" key="16">
    <source>
        <dbReference type="NCBIfam" id="TIGR00560"/>
    </source>
</evidence>
<keyword evidence="20" id="KW-1185">Reference proteome</keyword>
<keyword evidence="8 17" id="KW-0808">Transferase</keyword>
<evidence type="ECO:0000256" key="8">
    <source>
        <dbReference type="ARBA" id="ARBA00022679"/>
    </source>
</evidence>
<proteinExistence type="inferred from homology"/>
<evidence type="ECO:0000256" key="13">
    <source>
        <dbReference type="ARBA" id="ARBA00023209"/>
    </source>
</evidence>
<evidence type="ECO:0000256" key="18">
    <source>
        <dbReference type="SAM" id="Phobius"/>
    </source>
</evidence>
<gene>
    <name evidence="19" type="primary">pgsA</name>
    <name evidence="19" type="ORF">H6A12_05985</name>
</gene>
<keyword evidence="11" id="KW-0443">Lipid metabolism</keyword>
<evidence type="ECO:0000313" key="20">
    <source>
        <dbReference type="Proteomes" id="UP000774750"/>
    </source>
</evidence>
<dbReference type="PROSITE" id="PS00379">
    <property type="entry name" value="CDP_ALCOHOL_P_TRANSF"/>
    <property type="match status" value="1"/>
</dbReference>
<evidence type="ECO:0000256" key="4">
    <source>
        <dbReference type="ARBA" id="ARBA00010441"/>
    </source>
</evidence>
<comment type="similarity">
    <text evidence="4 17">Belongs to the CDP-alcohol phosphatidyltransferase class-I family.</text>
</comment>
<evidence type="ECO:0000256" key="5">
    <source>
        <dbReference type="ARBA" id="ARBA00013170"/>
    </source>
</evidence>
<keyword evidence="7" id="KW-0444">Lipid biosynthesis</keyword>
<evidence type="ECO:0000256" key="2">
    <source>
        <dbReference type="ARBA" id="ARBA00004141"/>
    </source>
</evidence>
<dbReference type="AlphaFoldDB" id="A0A938X699"/>
<evidence type="ECO:0000256" key="3">
    <source>
        <dbReference type="ARBA" id="ARBA00005042"/>
    </source>
</evidence>
<comment type="pathway">
    <text evidence="3">Phospholipid metabolism; phosphatidylglycerol biosynthesis; phosphatidylglycerol from CDP-diacylglycerol: step 1/2.</text>
</comment>
<name>A0A938X699_9FIRM</name>
<comment type="caution">
    <text evidence="19">The sequence shown here is derived from an EMBL/GenBank/DDBJ whole genome shotgun (WGS) entry which is preliminary data.</text>
</comment>
<dbReference type="PANTHER" id="PTHR14269:SF62">
    <property type="entry name" value="CDP-DIACYLGLYCEROL--GLYCEROL-3-PHOSPHATE 3-PHOSPHATIDYLTRANSFERASE 1, CHLOROPLASTIC"/>
    <property type="match status" value="1"/>
</dbReference>
<dbReference type="PIRSF" id="PIRSF000847">
    <property type="entry name" value="Phos_ph_gly_syn"/>
    <property type="match status" value="1"/>
</dbReference>
<reference evidence="19" key="1">
    <citation type="submission" date="2020-08" db="EMBL/GenBank/DDBJ databases">
        <authorList>
            <person name="Cejkova D."/>
            <person name="Kubasova T."/>
            <person name="Jahodarova E."/>
            <person name="Rychlik I."/>
        </authorList>
    </citation>
    <scope>NUCLEOTIDE SEQUENCE</scope>
    <source>
        <strain evidence="19">An559</strain>
    </source>
</reference>
<dbReference type="PANTHER" id="PTHR14269">
    <property type="entry name" value="CDP-DIACYLGLYCEROL--GLYCEROL-3-PHOSPHATE 3-PHOSPHATIDYLTRANSFERASE-RELATED"/>
    <property type="match status" value="1"/>
</dbReference>
<evidence type="ECO:0000256" key="17">
    <source>
        <dbReference type="RuleBase" id="RU003750"/>
    </source>
</evidence>
<keyword evidence="13" id="KW-0594">Phospholipid biosynthesis</keyword>
<feature type="transmembrane region" description="Helical" evidence="18">
    <location>
        <begin position="72"/>
        <end position="97"/>
    </location>
</feature>
<keyword evidence="12 18" id="KW-0472">Membrane</keyword>
<keyword evidence="9 18" id="KW-0812">Transmembrane</keyword>
<dbReference type="Gene3D" id="1.20.120.1760">
    <property type="match status" value="1"/>
</dbReference>
<dbReference type="InterPro" id="IPR048254">
    <property type="entry name" value="CDP_ALCOHOL_P_TRANSF_CS"/>
</dbReference>
<accession>A0A938X699</accession>
<dbReference type="EMBL" id="JACJKY010000007">
    <property type="protein sequence ID" value="MBM6920703.1"/>
    <property type="molecule type" value="Genomic_DNA"/>
</dbReference>
<dbReference type="GO" id="GO:0016020">
    <property type="term" value="C:membrane"/>
    <property type="evidence" value="ECO:0007669"/>
    <property type="project" value="UniProtKB-SubCell"/>
</dbReference>
<evidence type="ECO:0000313" key="19">
    <source>
        <dbReference type="EMBL" id="MBM6920703.1"/>
    </source>
</evidence>
<evidence type="ECO:0000256" key="10">
    <source>
        <dbReference type="ARBA" id="ARBA00022989"/>
    </source>
</evidence>
<feature type="transmembrane region" description="Helical" evidence="18">
    <location>
        <begin position="161"/>
        <end position="179"/>
    </location>
</feature>
<comment type="subcellular location">
    <subcellularLocation>
        <location evidence="2">Membrane</location>
        <topology evidence="2">Multi-pass membrane protein</topology>
    </subcellularLocation>
</comment>
<keyword evidence="14" id="KW-1208">Phospholipid metabolism</keyword>
<dbReference type="Pfam" id="PF01066">
    <property type="entry name" value="CDP-OH_P_transf"/>
    <property type="match status" value="1"/>
</dbReference>
<evidence type="ECO:0000256" key="6">
    <source>
        <dbReference type="ARBA" id="ARBA00014944"/>
    </source>
</evidence>
<feature type="transmembrane region" description="Helical" evidence="18">
    <location>
        <begin position="134"/>
        <end position="155"/>
    </location>
</feature>
<evidence type="ECO:0000256" key="12">
    <source>
        <dbReference type="ARBA" id="ARBA00023136"/>
    </source>
</evidence>
<dbReference type="EC" id="2.7.8.5" evidence="5 16"/>
<dbReference type="NCBIfam" id="TIGR00560">
    <property type="entry name" value="pgsA"/>
    <property type="match status" value="1"/>
</dbReference>
<comment type="function">
    <text evidence="1">This protein catalyzes the committed step to the synthesis of the acidic phospholipids.</text>
</comment>
<reference evidence="19" key="2">
    <citation type="journal article" date="2021" name="Sci. Rep.">
        <title>The distribution of antibiotic resistance genes in chicken gut microbiota commensals.</title>
        <authorList>
            <person name="Juricova H."/>
            <person name="Matiasovicova J."/>
            <person name="Kubasova T."/>
            <person name="Cejkova D."/>
            <person name="Rychlik I."/>
        </authorList>
    </citation>
    <scope>NUCLEOTIDE SEQUENCE</scope>
    <source>
        <strain evidence="19">An559</strain>
    </source>
</reference>
<evidence type="ECO:0000256" key="9">
    <source>
        <dbReference type="ARBA" id="ARBA00022692"/>
    </source>
</evidence>
<feature type="transmembrane region" description="Helical" evidence="18">
    <location>
        <begin position="7"/>
        <end position="27"/>
    </location>
</feature>
<dbReference type="GO" id="GO:0008444">
    <property type="term" value="F:CDP-diacylglycerol-glycerol-3-phosphate 3-phosphatidyltransferase activity"/>
    <property type="evidence" value="ECO:0007669"/>
    <property type="project" value="UniProtKB-UniRule"/>
</dbReference>
<dbReference type="GO" id="GO:0046474">
    <property type="term" value="P:glycerophospholipid biosynthetic process"/>
    <property type="evidence" value="ECO:0007669"/>
    <property type="project" value="TreeGrafter"/>
</dbReference>
<evidence type="ECO:0000256" key="15">
    <source>
        <dbReference type="ARBA" id="ARBA00048586"/>
    </source>
</evidence>
<sequence>MNTPNKLTILRILLVPVFLAFLLIGAFPYHNVFALIVFIVASITDSLDGHLARKNNQITTFGKFLDPLADKILVLSAMICFVELSYVSAIVVVIMIAREFMVTSLRLVAAAGSGKVIAAGILGKIKTVIQMVSLTAILLLCAVSDFVTLPQWLSIPVIAETLMWISAIASVISGGEYLWKNRKLVSQFE</sequence>
<evidence type="ECO:0000256" key="11">
    <source>
        <dbReference type="ARBA" id="ARBA00023098"/>
    </source>
</evidence>
<dbReference type="Proteomes" id="UP000774750">
    <property type="component" value="Unassembled WGS sequence"/>
</dbReference>
<dbReference type="InterPro" id="IPR050324">
    <property type="entry name" value="CDP-alcohol_PTase-I"/>
</dbReference>
<protein>
    <recommendedName>
        <fullName evidence="6 16">CDP-diacylglycerol--glycerol-3-phosphate 3-phosphatidyltransferase</fullName>
        <ecNumber evidence="5 16">2.7.8.5</ecNumber>
    </recommendedName>
</protein>
<dbReference type="RefSeq" id="WP_204445871.1">
    <property type="nucleotide sequence ID" value="NZ_JACJKY010000007.1"/>
</dbReference>
<organism evidence="19 20">
    <name type="scientific">Merdimmobilis hominis</name>
    <dbReference type="NCBI Taxonomy" id="2897707"/>
    <lineage>
        <taxon>Bacteria</taxon>
        <taxon>Bacillati</taxon>
        <taxon>Bacillota</taxon>
        <taxon>Clostridia</taxon>
        <taxon>Eubacteriales</taxon>
        <taxon>Oscillospiraceae</taxon>
        <taxon>Merdimmobilis</taxon>
    </lineage>
</organism>
<evidence type="ECO:0000256" key="7">
    <source>
        <dbReference type="ARBA" id="ARBA00022516"/>
    </source>
</evidence>